<dbReference type="AlphaFoldDB" id="A0A2P5FTN9"/>
<feature type="domain" description="Calmodulin binding protein-like N-terminal" evidence="1">
    <location>
        <begin position="85"/>
        <end position="147"/>
    </location>
</feature>
<dbReference type="STRING" id="63057.A0A2P5FTN9"/>
<dbReference type="PANTHER" id="PTHR31713">
    <property type="entry name" value="OS02G0177800 PROTEIN"/>
    <property type="match status" value="1"/>
</dbReference>
<dbReference type="EMBL" id="JXTC01000009">
    <property type="protein sequence ID" value="POO01156.1"/>
    <property type="molecule type" value="Genomic_DNA"/>
</dbReference>
<organism evidence="2 3">
    <name type="scientific">Trema orientale</name>
    <name type="common">Charcoal tree</name>
    <name type="synonym">Celtis orientalis</name>
    <dbReference type="NCBI Taxonomy" id="63057"/>
    <lineage>
        <taxon>Eukaryota</taxon>
        <taxon>Viridiplantae</taxon>
        <taxon>Streptophyta</taxon>
        <taxon>Embryophyta</taxon>
        <taxon>Tracheophyta</taxon>
        <taxon>Spermatophyta</taxon>
        <taxon>Magnoliopsida</taxon>
        <taxon>eudicotyledons</taxon>
        <taxon>Gunneridae</taxon>
        <taxon>Pentapetalae</taxon>
        <taxon>rosids</taxon>
        <taxon>fabids</taxon>
        <taxon>Rosales</taxon>
        <taxon>Cannabaceae</taxon>
        <taxon>Trema</taxon>
    </lineage>
</organism>
<name>A0A2P5FTN9_TREOI</name>
<proteinExistence type="predicted"/>
<dbReference type="Pfam" id="PF07887">
    <property type="entry name" value="Calmodulin_bind"/>
    <property type="match status" value="2"/>
</dbReference>
<dbReference type="PANTHER" id="PTHR31713:SF14">
    <property type="entry name" value="CALMODULIN-BINDING PROTEIN 60 A"/>
    <property type="match status" value="1"/>
</dbReference>
<evidence type="ECO:0000259" key="1">
    <source>
        <dbReference type="Pfam" id="PF07887"/>
    </source>
</evidence>
<feature type="domain" description="Calmodulin binding protein-like N-terminal" evidence="1">
    <location>
        <begin position="148"/>
        <end position="206"/>
    </location>
</feature>
<dbReference type="GO" id="GO:0043565">
    <property type="term" value="F:sequence-specific DNA binding"/>
    <property type="evidence" value="ECO:0007669"/>
    <property type="project" value="TreeGrafter"/>
</dbReference>
<accession>A0A2P5FTN9</accession>
<reference evidence="3" key="1">
    <citation type="submission" date="2016-06" db="EMBL/GenBank/DDBJ databases">
        <title>Parallel loss of symbiosis genes in relatives of nitrogen-fixing non-legume Parasponia.</title>
        <authorList>
            <person name="Van Velzen R."/>
            <person name="Holmer R."/>
            <person name="Bu F."/>
            <person name="Rutten L."/>
            <person name="Van Zeijl A."/>
            <person name="Liu W."/>
            <person name="Santuari L."/>
            <person name="Cao Q."/>
            <person name="Sharma T."/>
            <person name="Shen D."/>
            <person name="Roswanjaya Y."/>
            <person name="Wardhani T."/>
            <person name="Kalhor M.S."/>
            <person name="Jansen J."/>
            <person name="Van den Hoogen J."/>
            <person name="Gungor B."/>
            <person name="Hartog M."/>
            <person name="Hontelez J."/>
            <person name="Verver J."/>
            <person name="Yang W.-C."/>
            <person name="Schijlen E."/>
            <person name="Repin R."/>
            <person name="Schilthuizen M."/>
            <person name="Schranz E."/>
            <person name="Heidstra R."/>
            <person name="Miyata K."/>
            <person name="Fedorova E."/>
            <person name="Kohlen W."/>
            <person name="Bisseling T."/>
            <person name="Smit S."/>
            <person name="Geurts R."/>
        </authorList>
    </citation>
    <scope>NUCLEOTIDE SEQUENCE [LARGE SCALE GENOMIC DNA]</scope>
    <source>
        <strain evidence="3">cv. RG33-2</strain>
    </source>
</reference>
<dbReference type="GO" id="GO:0003700">
    <property type="term" value="F:DNA-binding transcription factor activity"/>
    <property type="evidence" value="ECO:0007669"/>
    <property type="project" value="TreeGrafter"/>
</dbReference>
<dbReference type="GO" id="GO:0005516">
    <property type="term" value="F:calmodulin binding"/>
    <property type="evidence" value="ECO:0007669"/>
    <property type="project" value="InterPro"/>
</dbReference>
<evidence type="ECO:0000313" key="3">
    <source>
        <dbReference type="Proteomes" id="UP000237000"/>
    </source>
</evidence>
<protein>
    <submittedName>
        <fullName evidence="2">Calmodulin-binding protein</fullName>
    </submittedName>
</protein>
<dbReference type="InterPro" id="IPR046831">
    <property type="entry name" value="Calmodulin_bind_N"/>
</dbReference>
<dbReference type="Proteomes" id="UP000237000">
    <property type="component" value="Unassembled WGS sequence"/>
</dbReference>
<evidence type="ECO:0000313" key="2">
    <source>
        <dbReference type="EMBL" id="POO01156.1"/>
    </source>
</evidence>
<gene>
    <name evidence="2" type="ORF">TorRG33x02_029100</name>
</gene>
<keyword evidence="3" id="KW-1185">Reference proteome</keyword>
<dbReference type="GO" id="GO:0080142">
    <property type="term" value="P:regulation of salicylic acid biosynthetic process"/>
    <property type="evidence" value="ECO:0007669"/>
    <property type="project" value="TreeGrafter"/>
</dbReference>
<dbReference type="InParanoid" id="A0A2P5FTN9"/>
<dbReference type="InterPro" id="IPR012416">
    <property type="entry name" value="CBP60"/>
</dbReference>
<dbReference type="GO" id="GO:0005634">
    <property type="term" value="C:nucleus"/>
    <property type="evidence" value="ECO:0007669"/>
    <property type="project" value="TreeGrafter"/>
</dbReference>
<sequence length="235" mass="26510">MFDNLVHMRMNMFTMEKFNAMKAEKLVPINLEKVTEFIEYDHEQDGFENELLNLIDRSTSDDVMNEADCFGELLERETFSESRSLKLWFLNNLSLPVSTGSRIEGEGYSTLQVALVDCFTGQIVKYGPESSARVEIVVLEGHFDGDEGGTVLNLIDGVGYVGEISFADNSSWTRSSKFRLGARSVDNSDGTRVLRGKTESFNVLDHLEEGELKILVLRAHLVPGLEMGWRRLVND</sequence>
<comment type="caution">
    <text evidence="2">The sequence shown here is derived from an EMBL/GenBank/DDBJ whole genome shotgun (WGS) entry which is preliminary data.</text>
</comment>
<dbReference type="OrthoDB" id="1604062at2759"/>